<feature type="chain" id="PRO_5034475643" description="beta-N-acetylhexosaminidase" evidence="8">
    <location>
        <begin position="27"/>
        <end position="603"/>
    </location>
</feature>
<evidence type="ECO:0000313" key="11">
    <source>
        <dbReference type="EMBL" id="BCU81422.1"/>
    </source>
</evidence>
<evidence type="ECO:0000256" key="4">
    <source>
        <dbReference type="ARBA" id="ARBA00022801"/>
    </source>
</evidence>
<feature type="compositionally biased region" description="Basic and acidic residues" evidence="7">
    <location>
        <begin position="590"/>
        <end position="603"/>
    </location>
</feature>
<evidence type="ECO:0000259" key="9">
    <source>
        <dbReference type="Pfam" id="PF00933"/>
    </source>
</evidence>
<evidence type="ECO:0000256" key="7">
    <source>
        <dbReference type="SAM" id="MobiDB-lite"/>
    </source>
</evidence>
<dbReference type="Proteomes" id="UP000677436">
    <property type="component" value="Chromosome"/>
</dbReference>
<comment type="similarity">
    <text evidence="2 6">Belongs to the glycosyl hydrolase 3 family.</text>
</comment>
<keyword evidence="4 6" id="KW-0378">Hydrolase</keyword>
<evidence type="ECO:0000259" key="10">
    <source>
        <dbReference type="Pfam" id="PF01915"/>
    </source>
</evidence>
<dbReference type="GO" id="GO:0004563">
    <property type="term" value="F:beta-N-acetylhexosaminidase activity"/>
    <property type="evidence" value="ECO:0007669"/>
    <property type="project" value="UniProtKB-EC"/>
</dbReference>
<dbReference type="InterPro" id="IPR036881">
    <property type="entry name" value="Glyco_hydro_3_C_sf"/>
</dbReference>
<evidence type="ECO:0000313" key="12">
    <source>
        <dbReference type="Proteomes" id="UP000677436"/>
    </source>
</evidence>
<feature type="domain" description="Glycoside hydrolase family 3 N-terminal" evidence="9">
    <location>
        <begin position="44"/>
        <end position="373"/>
    </location>
</feature>
<dbReference type="FunFam" id="3.20.20.300:FF:000014">
    <property type="entry name" value="Beta-hexosaminidase, lipoprotein"/>
    <property type="match status" value="1"/>
</dbReference>
<dbReference type="SUPFAM" id="SSF51445">
    <property type="entry name" value="(Trans)glycosidases"/>
    <property type="match status" value="1"/>
</dbReference>
<dbReference type="GO" id="GO:0005975">
    <property type="term" value="P:carbohydrate metabolic process"/>
    <property type="evidence" value="ECO:0007669"/>
    <property type="project" value="InterPro"/>
</dbReference>
<reference evidence="11" key="1">
    <citation type="journal article" date="2013" name="Int. J. Syst. Evol. Microbiol.">
        <title>Polycladomyces abyssicola gen. nov., sp. nov., a thermophilic filamentous bacterium isolated from hemipelagic sediment.</title>
        <authorList>
            <person name="Tsubouchi T."/>
            <person name="Shimane Y."/>
            <person name="Mori K."/>
            <person name="Usui K."/>
            <person name="Hiraki T."/>
            <person name="Tame A."/>
            <person name="Uematsu K."/>
            <person name="Maruyama T."/>
            <person name="Hatada Y."/>
        </authorList>
    </citation>
    <scope>NUCLEOTIDE SEQUENCE</scope>
    <source>
        <strain evidence="11">JIR-001</strain>
    </source>
</reference>
<evidence type="ECO:0000256" key="1">
    <source>
        <dbReference type="ARBA" id="ARBA00001231"/>
    </source>
</evidence>
<proteinExistence type="inferred from homology"/>
<evidence type="ECO:0000256" key="2">
    <source>
        <dbReference type="ARBA" id="ARBA00005336"/>
    </source>
</evidence>
<feature type="compositionally biased region" description="Polar residues" evidence="7">
    <location>
        <begin position="576"/>
        <end position="588"/>
    </location>
</feature>
<name>A0A8D5ZMZ2_9BACL</name>
<dbReference type="SUPFAM" id="SSF52279">
    <property type="entry name" value="Beta-D-glucan exohydrolase, C-terminal domain"/>
    <property type="match status" value="1"/>
</dbReference>
<dbReference type="AlphaFoldDB" id="A0A8D5ZMZ2"/>
<evidence type="ECO:0000256" key="8">
    <source>
        <dbReference type="SAM" id="SignalP"/>
    </source>
</evidence>
<dbReference type="PRINTS" id="PR00133">
    <property type="entry name" value="GLHYDRLASE3"/>
</dbReference>
<organism evidence="11 12">
    <name type="scientific">Polycladomyces abyssicola</name>
    <dbReference type="NCBI Taxonomy" id="1125966"/>
    <lineage>
        <taxon>Bacteria</taxon>
        <taxon>Bacillati</taxon>
        <taxon>Bacillota</taxon>
        <taxon>Bacilli</taxon>
        <taxon>Bacillales</taxon>
        <taxon>Thermoactinomycetaceae</taxon>
        <taxon>Polycladomyces</taxon>
    </lineage>
</organism>
<evidence type="ECO:0000256" key="5">
    <source>
        <dbReference type="ARBA" id="ARBA00023295"/>
    </source>
</evidence>
<gene>
    <name evidence="11" type="ORF">JIR001_12050</name>
</gene>
<dbReference type="RefSeq" id="WP_212774656.1">
    <property type="nucleotide sequence ID" value="NZ_AP024601.1"/>
</dbReference>
<dbReference type="PANTHER" id="PTHR30480:SF13">
    <property type="entry name" value="BETA-HEXOSAMINIDASE"/>
    <property type="match status" value="1"/>
</dbReference>
<dbReference type="InterPro" id="IPR001764">
    <property type="entry name" value="Glyco_hydro_3_N"/>
</dbReference>
<reference evidence="11" key="2">
    <citation type="journal article" date="2021" name="Microbiol. Resour. Announc.">
        <title>Complete Genome Sequence of Polycladomyces abyssicola JIR-001T, Isolated from Hemipelagic Sediment in Deep Seawater.</title>
        <authorList>
            <person name="Tsubouchi T."/>
            <person name="Kaneko Y."/>
        </authorList>
    </citation>
    <scope>NUCLEOTIDE SEQUENCE</scope>
    <source>
        <strain evidence="11">JIR-001</strain>
    </source>
</reference>
<keyword evidence="12" id="KW-1185">Reference proteome</keyword>
<comment type="catalytic activity">
    <reaction evidence="1">
        <text>Hydrolysis of terminal non-reducing N-acetyl-D-hexosamine residues in N-acetyl-beta-D-hexosaminides.</text>
        <dbReference type="EC" id="3.2.1.52"/>
    </reaction>
</comment>
<dbReference type="Pfam" id="PF01915">
    <property type="entry name" value="Glyco_hydro_3_C"/>
    <property type="match status" value="1"/>
</dbReference>
<dbReference type="Pfam" id="PF00933">
    <property type="entry name" value="Glyco_hydro_3"/>
    <property type="match status" value="1"/>
</dbReference>
<dbReference type="GO" id="GO:0009254">
    <property type="term" value="P:peptidoglycan turnover"/>
    <property type="evidence" value="ECO:0007669"/>
    <property type="project" value="TreeGrafter"/>
</dbReference>
<feature type="signal peptide" evidence="8">
    <location>
        <begin position="1"/>
        <end position="26"/>
    </location>
</feature>
<dbReference type="EC" id="3.2.1.52" evidence="3"/>
<sequence>MGIRRSVALWMIGSLVLSLFSFPVFAAQSDRTSDPVSLLKQMSLEEKVGQMMMVGFYGSEPNADITRLIREAHAGGVILFAYSQNVVNPVQTAHLTNGLQSLAQETRLGVPLLISTDQEGGVVARLTTGATEWAGNMALGATRKAAYAYQAAKMTGEELRAVGINMNLAPDLDVNVNPANPVIGVRSYGENPQLVADMGAAAIHGYQENVIATGKHFPGHGDTNVDSHLGLPVINKSREELEKVELVPFKRAIAEGIDAIMTAHIHVPALDNTPDLPATLSRPILTGLLRQELGYRGLIITDSMTMAGVANYFGGVPKAAVKAVQAGADIILLTPALKTDEQIEVYQAVLEAARKGEIPVEQIDQSVLRILKVKAKYGLFEHRFVDPADIPDHVATEQHQRTSMKIARSSITLVKNENNLLPLHLKPDQKLGIISQFSLIDRVRSYHAATTEIYHSQVNPSDADIQAAVEMAKTQDVLLVGTYNATANPQQVKLVKALQQLHKPMVVIAFRNPYDIEAFPDVPAYLTAYGFRSVSLQAAVETVFGDNQPKGRLPITIPGLYPYGHGLRYDWNDTDATSDQLSTSQMDANGSKEDRLQELDSSK</sequence>
<dbReference type="PROSITE" id="PS00775">
    <property type="entry name" value="GLYCOSYL_HYDROL_F3"/>
    <property type="match status" value="1"/>
</dbReference>
<dbReference type="InterPro" id="IPR002772">
    <property type="entry name" value="Glyco_hydro_3_C"/>
</dbReference>
<dbReference type="Gene3D" id="3.20.20.300">
    <property type="entry name" value="Glycoside hydrolase, family 3, N-terminal domain"/>
    <property type="match status" value="1"/>
</dbReference>
<dbReference type="InterPro" id="IPR019800">
    <property type="entry name" value="Glyco_hydro_3_AS"/>
</dbReference>
<dbReference type="KEGG" id="pabs:JIR001_12050"/>
<evidence type="ECO:0000256" key="6">
    <source>
        <dbReference type="RuleBase" id="RU361161"/>
    </source>
</evidence>
<accession>A0A8D5ZMZ2</accession>
<keyword evidence="5 6" id="KW-0326">Glycosidase</keyword>
<dbReference type="PANTHER" id="PTHR30480">
    <property type="entry name" value="BETA-HEXOSAMINIDASE-RELATED"/>
    <property type="match status" value="1"/>
</dbReference>
<dbReference type="InterPro" id="IPR050226">
    <property type="entry name" value="NagZ_Beta-hexosaminidase"/>
</dbReference>
<feature type="domain" description="Glycoside hydrolase family 3 C-terminal" evidence="10">
    <location>
        <begin position="411"/>
        <end position="559"/>
    </location>
</feature>
<dbReference type="Gene3D" id="3.40.50.1700">
    <property type="entry name" value="Glycoside hydrolase family 3 C-terminal domain"/>
    <property type="match status" value="1"/>
</dbReference>
<feature type="region of interest" description="Disordered" evidence="7">
    <location>
        <begin position="576"/>
        <end position="603"/>
    </location>
</feature>
<protein>
    <recommendedName>
        <fullName evidence="3">beta-N-acetylhexosaminidase</fullName>
        <ecNumber evidence="3">3.2.1.52</ecNumber>
    </recommendedName>
</protein>
<keyword evidence="8" id="KW-0732">Signal</keyword>
<dbReference type="EMBL" id="AP024601">
    <property type="protein sequence ID" value="BCU81422.1"/>
    <property type="molecule type" value="Genomic_DNA"/>
</dbReference>
<dbReference type="InterPro" id="IPR017853">
    <property type="entry name" value="GH"/>
</dbReference>
<dbReference type="InterPro" id="IPR036962">
    <property type="entry name" value="Glyco_hydro_3_N_sf"/>
</dbReference>
<evidence type="ECO:0000256" key="3">
    <source>
        <dbReference type="ARBA" id="ARBA00012663"/>
    </source>
</evidence>